<name>A0A1H8JFB4_9BACL</name>
<dbReference type="STRING" id="1333845.SAMN04487895_1031"/>
<dbReference type="EMBL" id="FODH01000003">
    <property type="protein sequence ID" value="SEN79410.1"/>
    <property type="molecule type" value="Genomic_DNA"/>
</dbReference>
<evidence type="ECO:0000313" key="1">
    <source>
        <dbReference type="EMBL" id="SEN79410.1"/>
    </source>
</evidence>
<sequence length="91" mass="10744">RTSDRAAKIKVFHQGDWVWLPITFKGQDLFKRNVWSMKECSPTLVRKGKRYALHIAYEGDVKLTQAELSKQRVCAARFRVNEFRSLFRDGR</sequence>
<accession>A0A1H8JFB4</accession>
<protein>
    <submittedName>
        <fullName evidence="1">Uncharacterized protein</fullName>
    </submittedName>
</protein>
<evidence type="ECO:0000313" key="2">
    <source>
        <dbReference type="Proteomes" id="UP000198809"/>
    </source>
</evidence>
<organism evidence="1 2">
    <name type="scientific">Paenibacillus sophorae</name>
    <dbReference type="NCBI Taxonomy" id="1333845"/>
    <lineage>
        <taxon>Bacteria</taxon>
        <taxon>Bacillati</taxon>
        <taxon>Bacillota</taxon>
        <taxon>Bacilli</taxon>
        <taxon>Bacillales</taxon>
        <taxon>Paenibacillaceae</taxon>
        <taxon>Paenibacillus</taxon>
    </lineage>
</organism>
<reference evidence="1 2" key="1">
    <citation type="submission" date="2016-10" db="EMBL/GenBank/DDBJ databases">
        <authorList>
            <person name="de Groot N.N."/>
        </authorList>
    </citation>
    <scope>NUCLEOTIDE SEQUENCE [LARGE SCALE GENOMIC DNA]</scope>
    <source>
        <strain evidence="1 2">CGMCC 1.10238</strain>
    </source>
</reference>
<proteinExistence type="predicted"/>
<dbReference type="AlphaFoldDB" id="A0A1H8JFB4"/>
<feature type="non-terminal residue" evidence="1">
    <location>
        <position position="1"/>
    </location>
</feature>
<gene>
    <name evidence="1" type="ORF">SAMN04487895_1031</name>
</gene>
<dbReference type="Proteomes" id="UP000198809">
    <property type="component" value="Unassembled WGS sequence"/>
</dbReference>